<sequence>MEFTTRFGLHSQTTDSEKTGPRRDEGRYRPHTVHGPDRAVGRPGHCGRTRRWTRARKSGLNLGGRSAGRPPARRRAWRWPRCDSPNRGRVNSRLMAKRPSDRRSPGRNPGPQGAFEIHPRNLTPGDIGLAQSPKPIEGLSATVARRNPEAHRSAGRGIPSLEGAESGREAEEKNGSGGRPLRCDGRRCLPELRTPAAPTRGRPGAATRRHSSGEHGPNGEETPAPPSALQGPAAEATGPFGTETEAGPSPPVTEGLHR</sequence>
<reference evidence="3" key="1">
    <citation type="submission" date="2024-04" db="EMBL/GenBank/DDBJ databases">
        <title>Salinicola lusitanus LLJ914,a marine bacterium isolated from the Okinawa Trough.</title>
        <authorList>
            <person name="Li J."/>
        </authorList>
    </citation>
    <scope>NUCLEOTIDE SEQUENCE [LARGE SCALE GENOMIC DNA]</scope>
</reference>
<feature type="region of interest" description="Disordered" evidence="1">
    <location>
        <begin position="1"/>
        <end position="258"/>
    </location>
</feature>
<comment type="caution">
    <text evidence="2">The sequence shown here is derived from an EMBL/GenBank/DDBJ whole genome shotgun (WGS) entry which is preliminary data.</text>
</comment>
<feature type="compositionally biased region" description="Low complexity" evidence="1">
    <location>
        <begin position="193"/>
        <end position="206"/>
    </location>
</feature>
<dbReference type="EMBL" id="JBBPFD010000022">
    <property type="protein sequence ID" value="KAK7881341.1"/>
    <property type="molecule type" value="Genomic_DNA"/>
</dbReference>
<accession>A0AAW0MQ78</accession>
<proteinExistence type="predicted"/>
<evidence type="ECO:0000313" key="3">
    <source>
        <dbReference type="Proteomes" id="UP001460270"/>
    </source>
</evidence>
<feature type="compositionally biased region" description="Basic residues" evidence="1">
    <location>
        <begin position="45"/>
        <end position="57"/>
    </location>
</feature>
<feature type="compositionally biased region" description="Basic and acidic residues" evidence="1">
    <location>
        <begin position="15"/>
        <end position="40"/>
    </location>
</feature>
<gene>
    <name evidence="2" type="ORF">WMY93_029750</name>
</gene>
<dbReference type="AlphaFoldDB" id="A0AAW0MQ78"/>
<name>A0AAW0MQ78_9GOBI</name>
<organism evidence="2 3">
    <name type="scientific">Mugilogobius chulae</name>
    <name type="common">yellowstripe goby</name>
    <dbReference type="NCBI Taxonomy" id="88201"/>
    <lineage>
        <taxon>Eukaryota</taxon>
        <taxon>Metazoa</taxon>
        <taxon>Chordata</taxon>
        <taxon>Craniata</taxon>
        <taxon>Vertebrata</taxon>
        <taxon>Euteleostomi</taxon>
        <taxon>Actinopterygii</taxon>
        <taxon>Neopterygii</taxon>
        <taxon>Teleostei</taxon>
        <taxon>Neoteleostei</taxon>
        <taxon>Acanthomorphata</taxon>
        <taxon>Gobiaria</taxon>
        <taxon>Gobiiformes</taxon>
        <taxon>Gobioidei</taxon>
        <taxon>Gobiidae</taxon>
        <taxon>Gobionellinae</taxon>
        <taxon>Mugilogobius</taxon>
    </lineage>
</organism>
<evidence type="ECO:0000256" key="1">
    <source>
        <dbReference type="SAM" id="MobiDB-lite"/>
    </source>
</evidence>
<evidence type="ECO:0000313" key="2">
    <source>
        <dbReference type="EMBL" id="KAK7881341.1"/>
    </source>
</evidence>
<keyword evidence="3" id="KW-1185">Reference proteome</keyword>
<protein>
    <submittedName>
        <fullName evidence="2">Uncharacterized protein</fullName>
    </submittedName>
</protein>
<feature type="compositionally biased region" description="Basic and acidic residues" evidence="1">
    <location>
        <begin position="181"/>
        <end position="190"/>
    </location>
</feature>
<feature type="compositionally biased region" description="Basic and acidic residues" evidence="1">
    <location>
        <begin position="165"/>
        <end position="174"/>
    </location>
</feature>
<dbReference type="Proteomes" id="UP001460270">
    <property type="component" value="Unassembled WGS sequence"/>
</dbReference>